<sequence>MRVLNNKKYAENYLTSKLLSMVLGKNIDHEKNNGIAYDLGDVHYFNLDGQKGLQGESIPMVVLCNKIQSFISPLDLEITVFGSGDYEHGIEYECKVKKGFNAILYKAEISSERAKGILDCFDWITKNINGLDSYKQSHKGN</sequence>
<name>A0A6L4WZC8_9BACT</name>
<gene>
    <name evidence="1" type="ORF">GBG19_00580</name>
</gene>
<comment type="caution">
    <text evidence="1">The sequence shown here is derived from an EMBL/GenBank/DDBJ whole genome shotgun (WGS) entry which is preliminary data.</text>
</comment>
<evidence type="ECO:0000313" key="2">
    <source>
        <dbReference type="Proteomes" id="UP000472839"/>
    </source>
</evidence>
<dbReference type="EMBL" id="WFKK01000001">
    <property type="protein sequence ID" value="KAB7891364.1"/>
    <property type="molecule type" value="Genomic_DNA"/>
</dbReference>
<dbReference type="Proteomes" id="UP000472839">
    <property type="component" value="Unassembled WGS sequence"/>
</dbReference>
<reference evidence="1 2" key="1">
    <citation type="submission" date="2019-10" db="EMBL/GenBank/DDBJ databases">
        <title>Poseidonibacter ostreae sp. nov., isolated from the gut of the Ostrea denselamellosa.</title>
        <authorList>
            <person name="Choi A."/>
        </authorList>
    </citation>
    <scope>NUCLEOTIDE SEQUENCE [LARGE SCALE GENOMIC DNA]</scope>
    <source>
        <strain evidence="1 2">SJOD-M-33</strain>
    </source>
</reference>
<proteinExistence type="predicted"/>
<protein>
    <submittedName>
        <fullName evidence="1">Uncharacterized protein</fullName>
    </submittedName>
</protein>
<evidence type="ECO:0000313" key="1">
    <source>
        <dbReference type="EMBL" id="KAB7891364.1"/>
    </source>
</evidence>
<organism evidence="1 2">
    <name type="scientific">Poseidonibacter ostreae</name>
    <dbReference type="NCBI Taxonomy" id="2654171"/>
    <lineage>
        <taxon>Bacteria</taxon>
        <taxon>Pseudomonadati</taxon>
        <taxon>Campylobacterota</taxon>
        <taxon>Epsilonproteobacteria</taxon>
        <taxon>Campylobacterales</taxon>
        <taxon>Arcobacteraceae</taxon>
        <taxon>Poseidonibacter</taxon>
    </lineage>
</organism>
<dbReference type="RefSeq" id="WP_152279467.1">
    <property type="nucleotide sequence ID" value="NZ_WFKK01000001.1"/>
</dbReference>
<accession>A0A6L4WZC8</accession>
<dbReference type="AlphaFoldDB" id="A0A6L4WZC8"/>